<keyword evidence="1" id="KW-0732">Signal</keyword>
<feature type="chain" id="PRO_5014071547" evidence="1">
    <location>
        <begin position="27"/>
        <end position="108"/>
    </location>
</feature>
<dbReference type="AlphaFoldDB" id="A0A218W100"/>
<name>A0A218W100_PUNGR</name>
<dbReference type="EMBL" id="MTKT01005554">
    <property type="protein sequence ID" value="OWM66148.1"/>
    <property type="molecule type" value="Genomic_DNA"/>
</dbReference>
<reference evidence="4" key="1">
    <citation type="journal article" date="2017" name="Plant J.">
        <title>The pomegranate (Punica granatum L.) genome and the genomics of punicalagin biosynthesis.</title>
        <authorList>
            <person name="Qin G."/>
            <person name="Xu C."/>
            <person name="Ming R."/>
            <person name="Tang H."/>
            <person name="Guyot R."/>
            <person name="Kramer E.M."/>
            <person name="Hu Y."/>
            <person name="Yi X."/>
            <person name="Qi Y."/>
            <person name="Xu X."/>
            <person name="Gao Z."/>
            <person name="Pan H."/>
            <person name="Jian J."/>
            <person name="Tian Y."/>
            <person name="Yue Z."/>
            <person name="Xu Y."/>
        </authorList>
    </citation>
    <scope>NUCLEOTIDE SEQUENCE [LARGE SCALE GENOMIC DNA]</scope>
    <source>
        <strain evidence="4">cv. Dabenzi</strain>
    </source>
</reference>
<reference evidence="3 5" key="3">
    <citation type="submission" date="2017-11" db="EMBL/GenBank/DDBJ databases">
        <title>De-novo sequencing of pomegranate (Punica granatum L.) genome.</title>
        <authorList>
            <person name="Akparov Z."/>
            <person name="Amiraslanov A."/>
            <person name="Hajiyeva S."/>
            <person name="Abbasov M."/>
            <person name="Kaur K."/>
            <person name="Hamwieh A."/>
            <person name="Solovyev V."/>
            <person name="Salamov A."/>
            <person name="Braich B."/>
            <person name="Kosarev P."/>
            <person name="Mahmoud A."/>
            <person name="Hajiyev E."/>
            <person name="Babayeva S."/>
            <person name="Izzatullayeva V."/>
            <person name="Mammadov A."/>
            <person name="Mammadov A."/>
            <person name="Sharifova S."/>
            <person name="Ojaghi J."/>
            <person name="Eynullazada K."/>
            <person name="Bayramov B."/>
            <person name="Abdulazimova A."/>
            <person name="Shahmuradov I."/>
        </authorList>
    </citation>
    <scope>NUCLEOTIDE SEQUENCE [LARGE SCALE GENOMIC DNA]</scope>
    <source>
        <strain evidence="3">AG2017</strain>
        <strain evidence="5">cv. AG2017</strain>
        <tissue evidence="3">Leaf</tissue>
    </source>
</reference>
<evidence type="ECO:0000313" key="2">
    <source>
        <dbReference type="EMBL" id="OWM66148.1"/>
    </source>
</evidence>
<comment type="caution">
    <text evidence="2">The sequence shown here is derived from an EMBL/GenBank/DDBJ whole genome shotgun (WGS) entry which is preliminary data.</text>
</comment>
<keyword evidence="5" id="KW-1185">Reference proteome</keyword>
<dbReference type="EMBL" id="PGOL01008402">
    <property type="protein sequence ID" value="PKI31772.1"/>
    <property type="molecule type" value="Genomic_DNA"/>
</dbReference>
<evidence type="ECO:0000256" key="1">
    <source>
        <dbReference type="SAM" id="SignalP"/>
    </source>
</evidence>
<sequence length="108" mass="11859">MAVLIGSTEVVAALLLLLFAPDSLKTMYRDVPPWSSLPLPAAIMPPLLLPHIFYGEGVQYSSPLSAERAVFPNQPTQARHPRPDPNCHSTPDLTAICSYSREFGSLIW</sequence>
<accession>A0A218W100</accession>
<feature type="signal peptide" evidence="1">
    <location>
        <begin position="1"/>
        <end position="26"/>
    </location>
</feature>
<protein>
    <submittedName>
        <fullName evidence="2">Uncharacterized protein</fullName>
    </submittedName>
</protein>
<evidence type="ECO:0000313" key="4">
    <source>
        <dbReference type="Proteomes" id="UP000197138"/>
    </source>
</evidence>
<dbReference type="Proteomes" id="UP000197138">
    <property type="component" value="Unassembled WGS sequence"/>
</dbReference>
<dbReference type="Proteomes" id="UP000233551">
    <property type="component" value="Unassembled WGS sequence"/>
</dbReference>
<organism evidence="2 4">
    <name type="scientific">Punica granatum</name>
    <name type="common">Pomegranate</name>
    <dbReference type="NCBI Taxonomy" id="22663"/>
    <lineage>
        <taxon>Eukaryota</taxon>
        <taxon>Viridiplantae</taxon>
        <taxon>Streptophyta</taxon>
        <taxon>Embryophyta</taxon>
        <taxon>Tracheophyta</taxon>
        <taxon>Spermatophyta</taxon>
        <taxon>Magnoliopsida</taxon>
        <taxon>eudicotyledons</taxon>
        <taxon>Gunneridae</taxon>
        <taxon>Pentapetalae</taxon>
        <taxon>rosids</taxon>
        <taxon>malvids</taxon>
        <taxon>Myrtales</taxon>
        <taxon>Lythraceae</taxon>
        <taxon>Punica</taxon>
    </lineage>
</organism>
<reference evidence="2" key="2">
    <citation type="submission" date="2017-06" db="EMBL/GenBank/DDBJ databases">
        <title>The pomegranate genome and the genomics of punicalagin biosynthesis.</title>
        <authorList>
            <person name="Xu C."/>
        </authorList>
    </citation>
    <scope>NUCLEOTIDE SEQUENCE [LARGE SCALE GENOMIC DNA]</scope>
    <source>
        <tissue evidence="2">Fresh leaf</tissue>
    </source>
</reference>
<evidence type="ECO:0000313" key="3">
    <source>
        <dbReference type="EMBL" id="PKI31772.1"/>
    </source>
</evidence>
<evidence type="ECO:0000313" key="5">
    <source>
        <dbReference type="Proteomes" id="UP000233551"/>
    </source>
</evidence>
<proteinExistence type="predicted"/>
<gene>
    <name evidence="2" type="ORF">CDL15_Pgr013365</name>
    <name evidence="3" type="ORF">CRG98_047839</name>
</gene>